<feature type="compositionally biased region" description="Basic residues" evidence="1">
    <location>
        <begin position="93"/>
        <end position="106"/>
    </location>
</feature>
<feature type="region of interest" description="Disordered" evidence="1">
    <location>
        <begin position="86"/>
        <end position="122"/>
    </location>
</feature>
<evidence type="ECO:0000313" key="4">
    <source>
        <dbReference type="Proteomes" id="UP000275267"/>
    </source>
</evidence>
<dbReference type="EMBL" id="PQIB02000016">
    <property type="protein sequence ID" value="RLM61326.1"/>
    <property type="molecule type" value="Genomic_DNA"/>
</dbReference>
<dbReference type="AlphaFoldDB" id="A0A3L6PSU0"/>
<feature type="transmembrane region" description="Helical" evidence="2">
    <location>
        <begin position="12"/>
        <end position="32"/>
    </location>
</feature>
<name>A0A3L6PSU0_PANMI</name>
<keyword evidence="2" id="KW-1133">Transmembrane helix</keyword>
<evidence type="ECO:0000313" key="3">
    <source>
        <dbReference type="EMBL" id="RLM61326.1"/>
    </source>
</evidence>
<reference evidence="4" key="1">
    <citation type="journal article" date="2019" name="Nat. Commun.">
        <title>The genome of broomcorn millet.</title>
        <authorList>
            <person name="Zou C."/>
            <person name="Miki D."/>
            <person name="Li D."/>
            <person name="Tang Q."/>
            <person name="Xiao L."/>
            <person name="Rajput S."/>
            <person name="Deng P."/>
            <person name="Jia W."/>
            <person name="Huang R."/>
            <person name="Zhang M."/>
            <person name="Sun Y."/>
            <person name="Hu J."/>
            <person name="Fu X."/>
            <person name="Schnable P.S."/>
            <person name="Li F."/>
            <person name="Zhang H."/>
            <person name="Feng B."/>
            <person name="Zhu X."/>
            <person name="Liu R."/>
            <person name="Schnable J.C."/>
            <person name="Zhu J.-K."/>
            <person name="Zhang H."/>
        </authorList>
    </citation>
    <scope>NUCLEOTIDE SEQUENCE [LARGE SCALE GENOMIC DNA]</scope>
</reference>
<keyword evidence="2" id="KW-0472">Membrane</keyword>
<comment type="caution">
    <text evidence="3">The sequence shown here is derived from an EMBL/GenBank/DDBJ whole genome shotgun (WGS) entry which is preliminary data.</text>
</comment>
<sequence length="122" mass="13037">MFGGRGAVIVHHLSMFMGLIIMLIWLLFLQLIHNLYLILLQNVSAGHDAVVTENGGGLAPLPAGGDGAAPISIPSDLDGAGAMSACLGNPPRSKVKSRKKENRFKKGMNAESKRKNKCRVCK</sequence>
<proteinExistence type="predicted"/>
<keyword evidence="4" id="KW-1185">Reference proteome</keyword>
<protein>
    <submittedName>
        <fullName evidence="3">Uncharacterized protein</fullName>
    </submittedName>
</protein>
<evidence type="ECO:0000256" key="1">
    <source>
        <dbReference type="SAM" id="MobiDB-lite"/>
    </source>
</evidence>
<dbReference type="Proteomes" id="UP000275267">
    <property type="component" value="Unassembled WGS sequence"/>
</dbReference>
<keyword evidence="2" id="KW-0812">Transmembrane</keyword>
<accession>A0A3L6PSU0</accession>
<evidence type="ECO:0000256" key="2">
    <source>
        <dbReference type="SAM" id="Phobius"/>
    </source>
</evidence>
<organism evidence="3 4">
    <name type="scientific">Panicum miliaceum</name>
    <name type="common">Proso millet</name>
    <name type="synonym">Broomcorn millet</name>
    <dbReference type="NCBI Taxonomy" id="4540"/>
    <lineage>
        <taxon>Eukaryota</taxon>
        <taxon>Viridiplantae</taxon>
        <taxon>Streptophyta</taxon>
        <taxon>Embryophyta</taxon>
        <taxon>Tracheophyta</taxon>
        <taxon>Spermatophyta</taxon>
        <taxon>Magnoliopsida</taxon>
        <taxon>Liliopsida</taxon>
        <taxon>Poales</taxon>
        <taxon>Poaceae</taxon>
        <taxon>PACMAD clade</taxon>
        <taxon>Panicoideae</taxon>
        <taxon>Panicodae</taxon>
        <taxon>Paniceae</taxon>
        <taxon>Panicinae</taxon>
        <taxon>Panicum</taxon>
        <taxon>Panicum sect. Panicum</taxon>
    </lineage>
</organism>
<gene>
    <name evidence="3" type="ORF">C2845_PM14G10400</name>
</gene>